<keyword evidence="1" id="KW-0285">Flavoprotein</keyword>
<dbReference type="AlphaFoldDB" id="A0AAJ0DC25"/>
<evidence type="ECO:0000256" key="3">
    <source>
        <dbReference type="ARBA" id="ARBA00023002"/>
    </source>
</evidence>
<reference evidence="4" key="1">
    <citation type="submission" date="2023-04" db="EMBL/GenBank/DDBJ databases">
        <title>Black Yeasts Isolated from many extreme environments.</title>
        <authorList>
            <person name="Coleine C."/>
            <person name="Stajich J.E."/>
            <person name="Selbmann L."/>
        </authorList>
    </citation>
    <scope>NUCLEOTIDE SEQUENCE</scope>
    <source>
        <strain evidence="4">CCFEE 5312</strain>
    </source>
</reference>
<accession>A0AAJ0DC25</accession>
<evidence type="ECO:0000313" key="5">
    <source>
        <dbReference type="Proteomes" id="UP001271007"/>
    </source>
</evidence>
<evidence type="ECO:0008006" key="6">
    <source>
        <dbReference type="Google" id="ProtNLM"/>
    </source>
</evidence>
<dbReference type="PANTHER" id="PTHR32332">
    <property type="entry name" value="2-NITROPROPANE DIOXYGENASE"/>
    <property type="match status" value="1"/>
</dbReference>
<sequence length="354" mass="37652">MDQLKKDYPWTSSPLIACGPMRLIALAPLATEVSKAGGIGFVGAGSDVSTLEATLEQVKTIQAKDSLLSQHTSTLPVGVGFLLWAGDKLLHAALPVLEKYRPAAVWFFAPKTNEDLVNWTNEVRRVTEGKTKIWIQIGTVANAVEVTRTCSPDVLVVQGQDAGGHGLHKAAGITTLFPEVDDALTSLSRDEGIAKPALVAAGGILESRSAAAALTLGAAGLVMGTRYLATPEANIAGGYREAVLAASDGGQHTERTKLYDQLRGTTDWPQEYGGRGVLNESYHDAKKGLSFEENKKLHDEALKKGDEGWGPKGRVTTYAGTGVGLAREVKGAAEVTREVREGARRVVREAMARL</sequence>
<dbReference type="GO" id="GO:0018580">
    <property type="term" value="F:nitronate monooxygenase activity"/>
    <property type="evidence" value="ECO:0007669"/>
    <property type="project" value="InterPro"/>
</dbReference>
<name>A0AAJ0DC25_9PEZI</name>
<keyword evidence="5" id="KW-1185">Reference proteome</keyword>
<evidence type="ECO:0000256" key="1">
    <source>
        <dbReference type="ARBA" id="ARBA00022630"/>
    </source>
</evidence>
<evidence type="ECO:0000313" key="4">
    <source>
        <dbReference type="EMBL" id="KAK3047253.1"/>
    </source>
</evidence>
<keyword evidence="3" id="KW-0560">Oxidoreductase</keyword>
<dbReference type="EMBL" id="JAWDJX010000065">
    <property type="protein sequence ID" value="KAK3047253.1"/>
    <property type="molecule type" value="Genomic_DNA"/>
</dbReference>
<dbReference type="InterPro" id="IPR013785">
    <property type="entry name" value="Aldolase_TIM"/>
</dbReference>
<dbReference type="InterPro" id="IPR004136">
    <property type="entry name" value="NMO"/>
</dbReference>
<evidence type="ECO:0000256" key="2">
    <source>
        <dbReference type="ARBA" id="ARBA00022643"/>
    </source>
</evidence>
<comment type="caution">
    <text evidence="4">The sequence shown here is derived from an EMBL/GenBank/DDBJ whole genome shotgun (WGS) entry which is preliminary data.</text>
</comment>
<dbReference type="Proteomes" id="UP001271007">
    <property type="component" value="Unassembled WGS sequence"/>
</dbReference>
<organism evidence="4 5">
    <name type="scientific">Extremus antarcticus</name>
    <dbReference type="NCBI Taxonomy" id="702011"/>
    <lineage>
        <taxon>Eukaryota</taxon>
        <taxon>Fungi</taxon>
        <taxon>Dikarya</taxon>
        <taxon>Ascomycota</taxon>
        <taxon>Pezizomycotina</taxon>
        <taxon>Dothideomycetes</taxon>
        <taxon>Dothideomycetidae</taxon>
        <taxon>Mycosphaerellales</taxon>
        <taxon>Extremaceae</taxon>
        <taxon>Extremus</taxon>
    </lineage>
</organism>
<dbReference type="PANTHER" id="PTHR32332:SF34">
    <property type="entry name" value="2-NITROPROPANE DIOXYGENASE FAMILY, PUTATIVE-RELATED"/>
    <property type="match status" value="1"/>
</dbReference>
<dbReference type="CDD" id="cd04730">
    <property type="entry name" value="NPD_like"/>
    <property type="match status" value="1"/>
</dbReference>
<dbReference type="Gene3D" id="3.20.20.70">
    <property type="entry name" value="Aldolase class I"/>
    <property type="match status" value="1"/>
</dbReference>
<keyword evidence="2" id="KW-0288">FMN</keyword>
<gene>
    <name evidence="4" type="ORF">LTR09_011353</name>
</gene>
<dbReference type="Pfam" id="PF03060">
    <property type="entry name" value="NMO"/>
    <property type="match status" value="1"/>
</dbReference>
<dbReference type="SUPFAM" id="SSF51412">
    <property type="entry name" value="Inosine monophosphate dehydrogenase (IMPDH)"/>
    <property type="match status" value="1"/>
</dbReference>
<protein>
    <recommendedName>
        <fullName evidence="6">Inosine monophosphate dehydrogenase</fullName>
    </recommendedName>
</protein>
<proteinExistence type="predicted"/>